<sequence>MYYTNVLSSPEGYFHTVICNHKDYQNTTVNHDLHYIRWDNPPKQHPITLTVEHFNDMVNSGAPFARKFAKDDPVLNKIDKELLKRLDGQFTPGGLNSVNSSVMPQIVPKNFVQSSLEHGPGTNSCKIHGFKNIHGIAAFVKPSVMG</sequence>
<dbReference type="GO" id="GO:0015020">
    <property type="term" value="F:glucuronosyltransferase activity"/>
    <property type="evidence" value="ECO:0007669"/>
    <property type="project" value="InterPro"/>
</dbReference>
<dbReference type="Proteomes" id="UP000288805">
    <property type="component" value="Unassembled WGS sequence"/>
</dbReference>
<reference evidence="6 7" key="1">
    <citation type="journal article" date="2018" name="PLoS Genet.">
        <title>Population sequencing reveals clonal diversity and ancestral inbreeding in the grapevine cultivar Chardonnay.</title>
        <authorList>
            <person name="Roach M.J."/>
            <person name="Johnson D.L."/>
            <person name="Bohlmann J."/>
            <person name="van Vuuren H.J."/>
            <person name="Jones S.J."/>
            <person name="Pretorius I.S."/>
            <person name="Schmidt S.A."/>
            <person name="Borneman A.R."/>
        </authorList>
    </citation>
    <scope>NUCLEOTIDE SEQUENCE [LARGE SCALE GENOMIC DNA]</scope>
    <source>
        <strain evidence="7">cv. Chardonnay</strain>
        <tissue evidence="6">Leaf</tissue>
    </source>
</reference>
<keyword evidence="4" id="KW-0472">Membrane</keyword>
<dbReference type="AlphaFoldDB" id="A0A438DEF9"/>
<organism evidence="6 7">
    <name type="scientific">Vitis vinifera</name>
    <name type="common">Grape</name>
    <dbReference type="NCBI Taxonomy" id="29760"/>
    <lineage>
        <taxon>Eukaryota</taxon>
        <taxon>Viridiplantae</taxon>
        <taxon>Streptophyta</taxon>
        <taxon>Embryophyta</taxon>
        <taxon>Tracheophyta</taxon>
        <taxon>Spermatophyta</taxon>
        <taxon>Magnoliopsida</taxon>
        <taxon>eudicotyledons</taxon>
        <taxon>Gunneridae</taxon>
        <taxon>Pentapetalae</taxon>
        <taxon>rosids</taxon>
        <taxon>Vitales</taxon>
        <taxon>Vitaceae</taxon>
        <taxon>Viteae</taxon>
        <taxon>Vitis</taxon>
    </lineage>
</organism>
<dbReference type="PANTHER" id="PTHR45719">
    <property type="entry name" value="GLYCOSYLTRANSFERASE"/>
    <property type="match status" value="1"/>
</dbReference>
<evidence type="ECO:0000256" key="3">
    <source>
        <dbReference type="ARBA" id="ARBA00022679"/>
    </source>
</evidence>
<comment type="caution">
    <text evidence="6">The sequence shown here is derived from an EMBL/GenBank/DDBJ whole genome shotgun (WGS) entry which is preliminary data.</text>
</comment>
<evidence type="ECO:0000256" key="2">
    <source>
        <dbReference type="ARBA" id="ARBA00022676"/>
    </source>
</evidence>
<dbReference type="InterPro" id="IPR003406">
    <property type="entry name" value="Glyco_trans_14"/>
</dbReference>
<dbReference type="EMBL" id="QGNW01001665">
    <property type="protein sequence ID" value="RVW33791.1"/>
    <property type="molecule type" value="Genomic_DNA"/>
</dbReference>
<dbReference type="Pfam" id="PF02485">
    <property type="entry name" value="Branch"/>
    <property type="match status" value="1"/>
</dbReference>
<dbReference type="InterPro" id="IPR044610">
    <property type="entry name" value="GLCAT14A/B/C"/>
</dbReference>
<protein>
    <submittedName>
        <fullName evidence="6">Beta-glucuronosyltransferase GlcAT14B</fullName>
    </submittedName>
</protein>
<proteinExistence type="predicted"/>
<name>A0A438DEF9_VITVI</name>
<evidence type="ECO:0000313" key="6">
    <source>
        <dbReference type="EMBL" id="RVW33791.1"/>
    </source>
</evidence>
<gene>
    <name evidence="6" type="primary">GLCAT14B_2</name>
    <name evidence="6" type="ORF">CK203_074817</name>
</gene>
<evidence type="ECO:0000256" key="5">
    <source>
        <dbReference type="ARBA" id="ARBA00023180"/>
    </source>
</evidence>
<keyword evidence="5" id="KW-0325">Glycoprotein</keyword>
<evidence type="ECO:0000256" key="4">
    <source>
        <dbReference type="ARBA" id="ARBA00023136"/>
    </source>
</evidence>
<keyword evidence="3 6" id="KW-0808">Transferase</keyword>
<dbReference type="GO" id="GO:0016020">
    <property type="term" value="C:membrane"/>
    <property type="evidence" value="ECO:0007669"/>
    <property type="project" value="UniProtKB-SubCell"/>
</dbReference>
<keyword evidence="2" id="KW-0328">Glycosyltransferase</keyword>
<dbReference type="PANTHER" id="PTHR45719:SF8">
    <property type="entry name" value="BETA-GLUCURONOSYLTRANSFERASE GLCAT14C"/>
    <property type="match status" value="1"/>
</dbReference>
<comment type="subcellular location">
    <subcellularLocation>
        <location evidence="1">Membrane</location>
        <topology evidence="1">Single-pass type II membrane protein</topology>
    </subcellularLocation>
</comment>
<evidence type="ECO:0000256" key="1">
    <source>
        <dbReference type="ARBA" id="ARBA00004606"/>
    </source>
</evidence>
<evidence type="ECO:0000313" key="7">
    <source>
        <dbReference type="Proteomes" id="UP000288805"/>
    </source>
</evidence>
<accession>A0A438DEF9</accession>